<protein>
    <submittedName>
        <fullName evidence="2">HNH endonuclease signature motif containing protein</fullName>
        <ecNumber evidence="2">3.1.-.-</ecNumber>
    </submittedName>
</protein>
<dbReference type="Gene3D" id="3.90.75.20">
    <property type="match status" value="1"/>
</dbReference>
<dbReference type="InterPro" id="IPR003615">
    <property type="entry name" value="HNH_nuc"/>
</dbReference>
<dbReference type="SMART" id="SM00507">
    <property type="entry name" value="HNHc"/>
    <property type="match status" value="1"/>
</dbReference>
<comment type="caution">
    <text evidence="2">The sequence shown here is derived from an EMBL/GenBank/DDBJ whole genome shotgun (WGS) entry which is preliminary data.</text>
</comment>
<dbReference type="EMBL" id="JBHSAV010000053">
    <property type="protein sequence ID" value="MFC3977177.1"/>
    <property type="molecule type" value="Genomic_DNA"/>
</dbReference>
<accession>A0ABV8EM05</accession>
<dbReference type="SUPFAM" id="SSF54060">
    <property type="entry name" value="His-Me finger endonucleases"/>
    <property type="match status" value="1"/>
</dbReference>
<proteinExistence type="predicted"/>
<dbReference type="GO" id="GO:0016787">
    <property type="term" value="F:hydrolase activity"/>
    <property type="evidence" value="ECO:0007669"/>
    <property type="project" value="UniProtKB-KW"/>
</dbReference>
<keyword evidence="3" id="KW-1185">Reference proteome</keyword>
<evidence type="ECO:0000259" key="1">
    <source>
        <dbReference type="SMART" id="SM00507"/>
    </source>
</evidence>
<dbReference type="Pfam" id="PF13392">
    <property type="entry name" value="HNH_3"/>
    <property type="match status" value="1"/>
</dbReference>
<feature type="domain" description="HNH nuclease" evidence="1">
    <location>
        <begin position="58"/>
        <end position="107"/>
    </location>
</feature>
<keyword evidence="2" id="KW-0255">Endonuclease</keyword>
<sequence>MTVNLNDFEREAECFYKNERYSVRDNGAVLRHPRKNKPLRKYDNHWTFGKPNNNGYLLIVSEVVHRIVACAFLGAPPTTQHIVDHIDTNRQNNRPENLRWLTKLENILNNPITVKKIVHLCGSIEAFLEDPSILKNHINEDRNFGWMRAVTPEEARISWERLGNWADKENDGTSSQGGSLGEWIFKDNQNPSSNIEISEFTNSLTPNAVQNNWKTPSEFPCCPQGGTGNPIETYAANLGIDEVFSRNKYSNSIVSDFATSKDGNSLWIMCKSSDDNAIKPWSLAQVTFDSNLYVHTNLGSFSKKEGAEKQFTLAKGLEWTGGDTFEDFA</sequence>
<dbReference type="RefSeq" id="WP_241291771.1">
    <property type="nucleotide sequence ID" value="NZ_JAKZGR010000002.1"/>
</dbReference>
<keyword evidence="2" id="KW-0378">Hydrolase</keyword>
<evidence type="ECO:0000313" key="2">
    <source>
        <dbReference type="EMBL" id="MFC3977177.1"/>
    </source>
</evidence>
<dbReference type="Proteomes" id="UP001595766">
    <property type="component" value="Unassembled WGS sequence"/>
</dbReference>
<name>A0ABV8EM05_9BACT</name>
<organism evidence="2 3">
    <name type="scientific">Belliella kenyensis</name>
    <dbReference type="NCBI Taxonomy" id="1472724"/>
    <lineage>
        <taxon>Bacteria</taxon>
        <taxon>Pseudomonadati</taxon>
        <taxon>Bacteroidota</taxon>
        <taxon>Cytophagia</taxon>
        <taxon>Cytophagales</taxon>
        <taxon>Cyclobacteriaceae</taxon>
        <taxon>Belliella</taxon>
    </lineage>
</organism>
<keyword evidence="2" id="KW-0540">Nuclease</keyword>
<gene>
    <name evidence="2" type="ORF">ACFOUP_12385</name>
</gene>
<dbReference type="GO" id="GO:0004519">
    <property type="term" value="F:endonuclease activity"/>
    <property type="evidence" value="ECO:0007669"/>
    <property type="project" value="UniProtKB-KW"/>
</dbReference>
<dbReference type="EC" id="3.1.-.-" evidence="2"/>
<dbReference type="InterPro" id="IPR044925">
    <property type="entry name" value="His-Me_finger_sf"/>
</dbReference>
<reference evidence="3" key="1">
    <citation type="journal article" date="2019" name="Int. J. Syst. Evol. Microbiol.">
        <title>The Global Catalogue of Microorganisms (GCM) 10K type strain sequencing project: providing services to taxonomists for standard genome sequencing and annotation.</title>
        <authorList>
            <consortium name="The Broad Institute Genomics Platform"/>
            <consortium name="The Broad Institute Genome Sequencing Center for Infectious Disease"/>
            <person name="Wu L."/>
            <person name="Ma J."/>
        </authorList>
    </citation>
    <scope>NUCLEOTIDE SEQUENCE [LARGE SCALE GENOMIC DNA]</scope>
    <source>
        <strain evidence="3">CECT 8551</strain>
    </source>
</reference>
<evidence type="ECO:0000313" key="3">
    <source>
        <dbReference type="Proteomes" id="UP001595766"/>
    </source>
</evidence>